<keyword evidence="1" id="KW-0378">Hydrolase</keyword>
<dbReference type="GO" id="GO:0002100">
    <property type="term" value="P:tRNA wobble adenosine to inosine editing"/>
    <property type="evidence" value="ECO:0007669"/>
    <property type="project" value="TreeGrafter"/>
</dbReference>
<dbReference type="Gene3D" id="3.40.140.10">
    <property type="entry name" value="Cytidine Deaminase, domain 2"/>
    <property type="match status" value="1"/>
</dbReference>
<dbReference type="CDD" id="cd01285">
    <property type="entry name" value="nucleoside_deaminase"/>
    <property type="match status" value="1"/>
</dbReference>
<dbReference type="SUPFAM" id="SSF53927">
    <property type="entry name" value="Cytidine deaminase-like"/>
    <property type="match status" value="1"/>
</dbReference>
<dbReference type="GO" id="GO:0005737">
    <property type="term" value="C:cytoplasm"/>
    <property type="evidence" value="ECO:0007669"/>
    <property type="project" value="TreeGrafter"/>
</dbReference>
<dbReference type="Pfam" id="PF00383">
    <property type="entry name" value="dCMP_cyt_deam_1"/>
    <property type="match status" value="1"/>
</dbReference>
<accession>A0A9N9WR53</accession>
<feature type="transmembrane region" description="Helical" evidence="2">
    <location>
        <begin position="12"/>
        <end position="31"/>
    </location>
</feature>
<keyword evidence="2" id="KW-0812">Transmembrane</keyword>
<dbReference type="InterPro" id="IPR002125">
    <property type="entry name" value="CMP_dCMP_dom"/>
</dbReference>
<dbReference type="GO" id="GO:0005634">
    <property type="term" value="C:nucleus"/>
    <property type="evidence" value="ECO:0007669"/>
    <property type="project" value="TreeGrafter"/>
</dbReference>
<dbReference type="AlphaFoldDB" id="A0A9N9WR53"/>
<dbReference type="PANTHER" id="PTHR11079">
    <property type="entry name" value="CYTOSINE DEAMINASE FAMILY MEMBER"/>
    <property type="match status" value="1"/>
</dbReference>
<keyword evidence="2" id="KW-0472">Membrane</keyword>
<evidence type="ECO:0000256" key="1">
    <source>
        <dbReference type="ARBA" id="ARBA00022801"/>
    </source>
</evidence>
<feature type="domain" description="CMP/dCMP-type deaminase" evidence="3">
    <location>
        <begin position="32"/>
        <end position="149"/>
    </location>
</feature>
<proteinExistence type="predicted"/>
<dbReference type="InterPro" id="IPR016193">
    <property type="entry name" value="Cytidine_deaminase-like"/>
</dbReference>
<protein>
    <recommendedName>
        <fullName evidence="3">CMP/dCMP-type deaminase domain-containing protein</fullName>
    </recommendedName>
</protein>
<evidence type="ECO:0000256" key="2">
    <source>
        <dbReference type="SAM" id="Phobius"/>
    </source>
</evidence>
<dbReference type="GO" id="GO:0052717">
    <property type="term" value="F:tRNA-specific adenosine-34 deaminase activity"/>
    <property type="evidence" value="ECO:0007669"/>
    <property type="project" value="TreeGrafter"/>
</dbReference>
<reference evidence="4" key="2">
    <citation type="submission" date="2022-10" db="EMBL/GenBank/DDBJ databases">
        <authorList>
            <consortium name="ENA_rothamsted_submissions"/>
            <consortium name="culmorum"/>
            <person name="King R."/>
        </authorList>
    </citation>
    <scope>NUCLEOTIDE SEQUENCE</scope>
</reference>
<evidence type="ECO:0000313" key="5">
    <source>
        <dbReference type="Proteomes" id="UP001153620"/>
    </source>
</evidence>
<dbReference type="PROSITE" id="PS51747">
    <property type="entry name" value="CYT_DCMP_DEAMINASES_2"/>
    <property type="match status" value="1"/>
</dbReference>
<gene>
    <name evidence="4" type="ORF">CHIRRI_LOCUS5524</name>
</gene>
<keyword evidence="5" id="KW-1185">Reference proteome</keyword>
<dbReference type="PANTHER" id="PTHR11079:SF149">
    <property type="entry name" value="TRNA-SPECIFIC ADENOSINE DEAMINASE 2"/>
    <property type="match status" value="1"/>
</dbReference>
<evidence type="ECO:0000313" key="4">
    <source>
        <dbReference type="EMBL" id="CAG9802618.1"/>
    </source>
</evidence>
<dbReference type="Proteomes" id="UP001153620">
    <property type="component" value="Chromosome 2"/>
</dbReference>
<keyword evidence="2" id="KW-1133">Transmembrane helix</keyword>
<evidence type="ECO:0000259" key="3">
    <source>
        <dbReference type="PROSITE" id="PS51747"/>
    </source>
</evidence>
<name>A0A9N9WR53_9DIPT</name>
<dbReference type="OrthoDB" id="408702at2759"/>
<sequence length="193" mass="21984">MGNLYKFWSYDIFICIVCLQNYLLSSTAYLVHKMEKFMSEALEEAKKALREFNEVPVGCVFVYKNEIIARGHNLVNLTKNPTRHAEFVCIDKVLHYCKINQLDFSDVFKEIIVVVNVEPCVMCMSALYDLKIKEIYYGCKNDRFGGSTVVNVANLVKTDTTLIGEINDKEAMDLLKQFYATGNPLAPISAKPL</sequence>
<reference evidence="4" key="1">
    <citation type="submission" date="2022-01" db="EMBL/GenBank/DDBJ databases">
        <authorList>
            <person name="King R."/>
        </authorList>
    </citation>
    <scope>NUCLEOTIDE SEQUENCE</scope>
</reference>
<dbReference type="EMBL" id="OU895878">
    <property type="protein sequence ID" value="CAG9802618.1"/>
    <property type="molecule type" value="Genomic_DNA"/>
</dbReference>
<organism evidence="4 5">
    <name type="scientific">Chironomus riparius</name>
    <dbReference type="NCBI Taxonomy" id="315576"/>
    <lineage>
        <taxon>Eukaryota</taxon>
        <taxon>Metazoa</taxon>
        <taxon>Ecdysozoa</taxon>
        <taxon>Arthropoda</taxon>
        <taxon>Hexapoda</taxon>
        <taxon>Insecta</taxon>
        <taxon>Pterygota</taxon>
        <taxon>Neoptera</taxon>
        <taxon>Endopterygota</taxon>
        <taxon>Diptera</taxon>
        <taxon>Nematocera</taxon>
        <taxon>Chironomoidea</taxon>
        <taxon>Chironomidae</taxon>
        <taxon>Chironominae</taxon>
        <taxon>Chironomus</taxon>
    </lineage>
</organism>